<gene>
    <name evidence="2" type="ORF">PHILAsVB114_04650</name>
</gene>
<dbReference type="Proteomes" id="UP000217221">
    <property type="component" value="Chromosome"/>
</dbReference>
<evidence type="ECO:0000256" key="1">
    <source>
        <dbReference type="SAM" id="SignalP"/>
    </source>
</evidence>
<dbReference type="RefSeq" id="WP_095698219.1">
    <property type="nucleotide sequence ID" value="NZ_CP016782.1"/>
</dbReference>
<evidence type="ECO:0000313" key="2">
    <source>
        <dbReference type="EMBL" id="ASY27918.1"/>
    </source>
</evidence>
<dbReference type="EMBL" id="CP016782">
    <property type="protein sequence ID" value="ASY27918.1"/>
    <property type="molecule type" value="Genomic_DNA"/>
</dbReference>
<proteinExistence type="predicted"/>
<organism evidence="2 3">
    <name type="scientific">Candidatus Planktophila limnetica</name>
    <dbReference type="NCBI Taxonomy" id="573600"/>
    <lineage>
        <taxon>Bacteria</taxon>
        <taxon>Bacillati</taxon>
        <taxon>Actinomycetota</taxon>
        <taxon>Actinomycetes</taxon>
        <taxon>Candidatus Nanopelagicales</taxon>
        <taxon>Candidatus Nanopelagicaceae</taxon>
        <taxon>Candidatus Planktophila</taxon>
    </lineage>
</organism>
<keyword evidence="1" id="KW-0732">Signal</keyword>
<evidence type="ECO:0008006" key="4">
    <source>
        <dbReference type="Google" id="ProtNLM"/>
    </source>
</evidence>
<feature type="chain" id="PRO_5012942014" description="Peptidase" evidence="1">
    <location>
        <begin position="23"/>
        <end position="517"/>
    </location>
</feature>
<name>A0A249LFM8_9ACTN</name>
<feature type="signal peptide" evidence="1">
    <location>
        <begin position="1"/>
        <end position="22"/>
    </location>
</feature>
<keyword evidence="3" id="KW-1185">Reference proteome</keyword>
<dbReference type="AlphaFoldDB" id="A0A249LFM8"/>
<sequence>MRKIIAVFTALSFLLLPIPVNAAAPKAGAVCSKINQTQNVNGYKFTCLKSGKKLVWKKLGVVAQKPSTQRVDFSKTYSTDDGYKTLFFGPCDMDRNIPSELAELQTYFYDFTRCAGQLQLGKYSLGSKRPTKPFDSASKFSNFEPCKLTTPSNLRTNLGYTTAEPGRNEYNAKIKHPSPNTVIQFIPIYSSDSAKPTGTPAADYKIFLDFFRNWIEYSSDFGSNVTLRIPNSYMKLDTTIGSYQLVHHNNWNTPSHVKFNKDLVAAVDPLIDFTGANLAIIVPPPGTESYVFSQAAIGALETKEGRVTNVMTEFPAFGKSPSLNRYSLLGHPFWWVHEIMHAGIGFDDHYGDTKKDLTTEYGMGHLTLMTPWGGDLTTWEKVRLSFMRESQIQCKTESATSTHWIAPSTVQTQESKAVVIPISSTKIVVIESLRPGGLFYKHPLESQGVIAYEIDVTLEGHGLGMKLSLPIGRPIERNELFMASAPLKLGESTINNGYKISVVESGTFGDVIKVEKL</sequence>
<evidence type="ECO:0000313" key="3">
    <source>
        <dbReference type="Proteomes" id="UP000217221"/>
    </source>
</evidence>
<dbReference type="KEGG" id="plim:PHILAsVB114_04650"/>
<dbReference type="OrthoDB" id="8780795at2"/>
<accession>A0A249LFM8</accession>
<reference evidence="2 3" key="1">
    <citation type="submission" date="2016-07" db="EMBL/GenBank/DDBJ databases">
        <title>High microdiversification within the ubiquitous acI lineage of Actinobacteria.</title>
        <authorList>
            <person name="Neuenschwander S.M."/>
            <person name="Salcher M."/>
            <person name="Ghai R."/>
            <person name="Pernthaler J."/>
        </authorList>
    </citation>
    <scope>NUCLEOTIDE SEQUENCE [LARGE SCALE GENOMIC DNA]</scope>
    <source>
        <strain evidence="2">MMS-VB-114</strain>
    </source>
</reference>
<protein>
    <recommendedName>
        <fullName evidence="4">Peptidase</fullName>
    </recommendedName>
</protein>